<dbReference type="PANTHER" id="PTHR35565">
    <property type="entry name" value="CYTOPLASMIC PROTEIN-RELATED"/>
    <property type="match status" value="1"/>
</dbReference>
<evidence type="ECO:0000259" key="2">
    <source>
        <dbReference type="Pfam" id="PF18945"/>
    </source>
</evidence>
<protein>
    <submittedName>
        <fullName evidence="3">Type VI secretion system contractile sheath large subunit</fullName>
    </submittedName>
</protein>
<evidence type="ECO:0000313" key="4">
    <source>
        <dbReference type="Proteomes" id="UP001223016"/>
    </source>
</evidence>
<keyword evidence="4" id="KW-1185">Reference proteome</keyword>
<dbReference type="RefSeq" id="WP_304574663.1">
    <property type="nucleotide sequence ID" value="NZ_JAUQOO010000005.1"/>
</dbReference>
<dbReference type="PANTHER" id="PTHR35565:SF1">
    <property type="entry name" value="TYPE VI SECRETION SYSTEM CONTRACTILE SHEATH LARGE SUBUNIT"/>
    <property type="match status" value="1"/>
</dbReference>
<dbReference type="InterPro" id="IPR044032">
    <property type="entry name" value="TssC1_C"/>
</dbReference>
<name>A0ABT9CNE0_9PSED</name>
<evidence type="ECO:0000313" key="3">
    <source>
        <dbReference type="EMBL" id="MDO7927016.1"/>
    </source>
</evidence>
<sequence>MSAKALQSENDNAVEYGVLDRIIAETRLTPGDEAYDIAKRGVAAFIEELLKPHNSKEPVKKALVDRMIAEIDTRLGQQMDEILHHKDFQALEASWRGLQLLVERTDFRENIKIEILNVSRQDLLDDFEDSPEVMQSGLYKHVYTAEYGQFGGNPVGAIIANYFFSPSSPDVKTLQYVSSVACMAHAPFIAAAGPGFFGLEQFTGLPDLKDLKDHFDGPQFVKWQSFRQQEDARYCALTVPRFLLRNPYDPQENPVKTFIYRENVSGSHEHYLWGNTAYAFATRLTDSFARFRWCPNIIGPQSGGAVEGLPLHHFQSMGEIETKIPTEVLVSDRREYELAEEGFIALTMRKGSDNAAFFSASSVQKPKFFGISAEGKTAELNYKLGTQLPYMMIVNRLAHYLKVLQREQLGSWKERTDLELELNKWIGQYVADQENPSADVRGKRPLRAAQIIVSNVEGEPGWYRVSLNVRPHFKYMGADFTLSLVGKLDKE</sequence>
<dbReference type="NCBIfam" id="TIGR03355">
    <property type="entry name" value="VI_chp_2"/>
    <property type="match status" value="1"/>
</dbReference>
<dbReference type="Pfam" id="PF05943">
    <property type="entry name" value="VipB"/>
    <property type="match status" value="1"/>
</dbReference>
<comment type="caution">
    <text evidence="3">The sequence shown here is derived from an EMBL/GenBank/DDBJ whole genome shotgun (WGS) entry which is preliminary data.</text>
</comment>
<dbReference type="EMBL" id="JAUQOO010000005">
    <property type="protein sequence ID" value="MDO7927016.1"/>
    <property type="molecule type" value="Genomic_DNA"/>
</dbReference>
<organism evidence="3 4">
    <name type="scientific">Pseudomonas serbiensis</name>
    <dbReference type="NCBI Taxonomy" id="3064350"/>
    <lineage>
        <taxon>Bacteria</taxon>
        <taxon>Pseudomonadati</taxon>
        <taxon>Pseudomonadota</taxon>
        <taxon>Gammaproteobacteria</taxon>
        <taxon>Pseudomonadales</taxon>
        <taxon>Pseudomonadaceae</taxon>
        <taxon>Pseudomonas</taxon>
    </lineage>
</organism>
<dbReference type="Pfam" id="PF18945">
    <property type="entry name" value="VipB_2"/>
    <property type="match status" value="1"/>
</dbReference>
<feature type="domain" description="TssC1 N-terminal" evidence="1">
    <location>
        <begin position="65"/>
        <end position="364"/>
    </location>
</feature>
<gene>
    <name evidence="3" type="primary">tssC</name>
    <name evidence="3" type="ORF">Q6A51_09520</name>
</gene>
<dbReference type="Proteomes" id="UP001223016">
    <property type="component" value="Unassembled WGS sequence"/>
</dbReference>
<dbReference type="InterPro" id="IPR010269">
    <property type="entry name" value="T6SS_TssC-like"/>
</dbReference>
<proteinExistence type="predicted"/>
<evidence type="ECO:0000259" key="1">
    <source>
        <dbReference type="Pfam" id="PF05943"/>
    </source>
</evidence>
<feature type="domain" description="TssC1 C-terminal" evidence="2">
    <location>
        <begin position="378"/>
        <end position="488"/>
    </location>
</feature>
<reference evidence="3 4" key="1">
    <citation type="submission" date="2023-07" db="EMBL/GenBank/DDBJ databases">
        <title>Identification of four novel Pseudomonas species associated with bacterial leaf spot of cucurbits.</title>
        <authorList>
            <person name="Fullem K.R."/>
        </authorList>
    </citation>
    <scope>NUCLEOTIDE SEQUENCE [LARGE SCALE GENOMIC DNA]</scope>
    <source>
        <strain evidence="3 4">KFB 138</strain>
    </source>
</reference>
<accession>A0ABT9CNE0</accession>
<dbReference type="InterPro" id="IPR044031">
    <property type="entry name" value="TssC1_N"/>
</dbReference>